<name>A0A150NYE6_SORCE</name>
<sequence>MTFLSRTYARWLVLATAAASAGLTGCQGGSTTEPSDAPTDFISGNPSNPGGRDVAGEDGTASGAGGGAAGPDADDGGDGGAERAITEADIIQVHDGKLYALSQYSGLSIIDISRRDRLKLLGRYEASGIPFEMYLRDGIVYAMFSSWGHYLYDDANDSYTYVQTSRIEALDVSDPANIASIGSFNLPGSISDSRIVGDVLYAVTFENGYCWGCSENRNTTVTSLAVGDPADIAVVDQLTYNDDDPYGYGWQRSVSVTADRMYVAGIEWDGTDEGHSTIQVIDISDPGGTLVEGTSVEAVGQIQSRWQMDEHEGVLRVISQPGLWWNNAAKPGVQTFAVASSNEITPLGYTELTLPRPESLRSVRFDGDRAYAITAEQTDPLFTIDLSDPENPAQLGELEMPGWVYHMQPRGDRVLALGFDNASEEGALHVSLFDVSDLTRPTMLERIHFGGSWGSFAEDQDRIHKAFTILDDLGTILVPYSGWEYDEVGGGCGKYTSGIQLIDFTADTLTKRGVAPARGQARRAFVHDDRLFAVSDQEVGTFRIDDRDAPVAVADLTLATIVSNAAVTGDLVVRMSADWWTSGARLEVVSAADPDRAEPLGSLDLAALTDASEGDCYGSGLAEARVFTHGQHAYLLWPTYSDWTKTRLAVVDLTNPEAPRIASQRTLPFSSSALYGGGYYGAIVQAGDAVVQAGSTLVLRNANNNYYYYDEGYEGTSSTGGSQQPAEASLEILDLSDPSSPAHSTVKLPEGAGYSALQIDGTTVLTSHWVPLPGDASRARFYLDRIDVADPSSPVVRTPVNVPGSLLAFDGASRRAITVDYESVEFDAADSSACYGVFADAQFRPTDTENWDGPGVCTATRRALKLLDVGDTSARLRDESPLPDNQAMSQAFIGDDRVFLYGYGRYAVSEGDGSDGPGMLVASGLVNGSLEVATKALEGLNHGWPIAAAGKRVIMSSYNPPSIGVVDASDLDELTYETKGELSSYVYRVTVSGDQALCSLGHHGLEVVDLGD</sequence>
<dbReference type="Pfam" id="PF09826">
    <property type="entry name" value="Beta_propel"/>
    <property type="match status" value="2"/>
</dbReference>
<dbReference type="Pfam" id="PF08309">
    <property type="entry name" value="LVIVD"/>
    <property type="match status" value="1"/>
</dbReference>
<accession>A0A150NYE6</accession>
<reference evidence="3 4" key="1">
    <citation type="submission" date="2014-02" db="EMBL/GenBank/DDBJ databases">
        <title>The small core and large imbalanced accessory genome model reveals a collaborative survival strategy of Sorangium cellulosum strains in nature.</title>
        <authorList>
            <person name="Han K."/>
            <person name="Peng R."/>
            <person name="Blom J."/>
            <person name="Li Y.-Z."/>
        </authorList>
    </citation>
    <scope>NUCLEOTIDE SEQUENCE [LARGE SCALE GENOMIC DNA]</scope>
    <source>
        <strain evidence="3 4">So0157-25</strain>
    </source>
</reference>
<evidence type="ECO:0000256" key="1">
    <source>
        <dbReference type="SAM" id="MobiDB-lite"/>
    </source>
</evidence>
<dbReference type="InterPro" id="IPR013211">
    <property type="entry name" value="LVIVD"/>
</dbReference>
<dbReference type="AlphaFoldDB" id="A0A150NYE6"/>
<dbReference type="EMBL" id="JELY01003697">
    <property type="protein sequence ID" value="KYF46860.1"/>
    <property type="molecule type" value="Genomic_DNA"/>
</dbReference>
<evidence type="ECO:0000313" key="3">
    <source>
        <dbReference type="EMBL" id="KYF46860.1"/>
    </source>
</evidence>
<proteinExistence type="predicted"/>
<dbReference type="PROSITE" id="PS51257">
    <property type="entry name" value="PROKAR_LIPOPROTEIN"/>
    <property type="match status" value="1"/>
</dbReference>
<organism evidence="3 4">
    <name type="scientific">Sorangium cellulosum</name>
    <name type="common">Polyangium cellulosum</name>
    <dbReference type="NCBI Taxonomy" id="56"/>
    <lineage>
        <taxon>Bacteria</taxon>
        <taxon>Pseudomonadati</taxon>
        <taxon>Myxococcota</taxon>
        <taxon>Polyangia</taxon>
        <taxon>Polyangiales</taxon>
        <taxon>Polyangiaceae</taxon>
        <taxon>Sorangium</taxon>
    </lineage>
</organism>
<feature type="signal peptide" evidence="2">
    <location>
        <begin position="1"/>
        <end position="21"/>
    </location>
</feature>
<gene>
    <name evidence="3" type="ORF">BE08_23795</name>
</gene>
<feature type="region of interest" description="Disordered" evidence="1">
    <location>
        <begin position="25"/>
        <end position="81"/>
    </location>
</feature>
<dbReference type="Proteomes" id="UP000075420">
    <property type="component" value="Unassembled WGS sequence"/>
</dbReference>
<evidence type="ECO:0000256" key="2">
    <source>
        <dbReference type="SAM" id="SignalP"/>
    </source>
</evidence>
<feature type="chain" id="PRO_5007565374" description="Secreted protein" evidence="2">
    <location>
        <begin position="22"/>
        <end position="1012"/>
    </location>
</feature>
<comment type="caution">
    <text evidence="3">The sequence shown here is derived from an EMBL/GenBank/DDBJ whole genome shotgun (WGS) entry which is preliminary data.</text>
</comment>
<evidence type="ECO:0008006" key="5">
    <source>
        <dbReference type="Google" id="ProtNLM"/>
    </source>
</evidence>
<protein>
    <recommendedName>
        <fullName evidence="5">Secreted protein</fullName>
    </recommendedName>
</protein>
<keyword evidence="2" id="KW-0732">Signal</keyword>
<dbReference type="InterPro" id="IPR019198">
    <property type="entry name" value="Beta_propeller_containing"/>
</dbReference>
<evidence type="ECO:0000313" key="4">
    <source>
        <dbReference type="Proteomes" id="UP000075420"/>
    </source>
</evidence>